<dbReference type="GO" id="GO:0032798">
    <property type="term" value="C:Swi5-Sfr1 complex"/>
    <property type="evidence" value="ECO:0007669"/>
    <property type="project" value="Ensembl"/>
</dbReference>
<keyword evidence="9" id="KW-0539">Nucleus</keyword>
<keyword evidence="8" id="KW-0234">DNA repair</keyword>
<comment type="subcellular location">
    <subcellularLocation>
        <location evidence="1">Nucleus</location>
    </subcellularLocation>
</comment>
<keyword evidence="4" id="KW-0227">DNA damage</keyword>
<dbReference type="Proteomes" id="UP000694406">
    <property type="component" value="Unplaced"/>
</dbReference>
<dbReference type="GO" id="GO:0005813">
    <property type="term" value="C:centrosome"/>
    <property type="evidence" value="ECO:0007669"/>
    <property type="project" value="Ensembl"/>
</dbReference>
<evidence type="ECO:0000256" key="6">
    <source>
        <dbReference type="ARBA" id="ARBA00023054"/>
    </source>
</evidence>
<reference evidence="12" key="1">
    <citation type="submission" date="2025-08" db="UniProtKB">
        <authorList>
            <consortium name="Ensembl"/>
        </authorList>
    </citation>
    <scope>IDENTIFICATION</scope>
</reference>
<evidence type="ECO:0000256" key="1">
    <source>
        <dbReference type="ARBA" id="ARBA00004123"/>
    </source>
</evidence>
<evidence type="ECO:0000256" key="2">
    <source>
        <dbReference type="ARBA" id="ARBA00008729"/>
    </source>
</evidence>
<accession>A0A8C5S2V6</accession>
<evidence type="ECO:0000256" key="9">
    <source>
        <dbReference type="ARBA" id="ARBA00023242"/>
    </source>
</evidence>
<dbReference type="GO" id="GO:0005654">
    <property type="term" value="C:nucleoplasm"/>
    <property type="evidence" value="ECO:0007669"/>
    <property type="project" value="Ensembl"/>
</dbReference>
<reference evidence="12" key="2">
    <citation type="submission" date="2025-09" db="UniProtKB">
        <authorList>
            <consortium name="Ensembl"/>
        </authorList>
    </citation>
    <scope>IDENTIFICATION</scope>
</reference>
<dbReference type="Pfam" id="PF10376">
    <property type="entry name" value="Mei5"/>
    <property type="match status" value="1"/>
</dbReference>
<evidence type="ECO:0000256" key="11">
    <source>
        <dbReference type="SAM" id="MobiDB-lite"/>
    </source>
</evidence>
<evidence type="ECO:0000256" key="3">
    <source>
        <dbReference type="ARBA" id="ARBA00014688"/>
    </source>
</evidence>
<evidence type="ECO:0000313" key="13">
    <source>
        <dbReference type="Proteomes" id="UP000694406"/>
    </source>
</evidence>
<feature type="compositionally biased region" description="Polar residues" evidence="11">
    <location>
        <begin position="10"/>
        <end position="31"/>
    </location>
</feature>
<dbReference type="GeneTree" id="ENSGT00390000018550"/>
<evidence type="ECO:0000256" key="5">
    <source>
        <dbReference type="ARBA" id="ARBA00023015"/>
    </source>
</evidence>
<name>A0A8C5S2V6_LATLA</name>
<keyword evidence="5" id="KW-0805">Transcription regulation</keyword>
<dbReference type="Gene3D" id="6.10.140.1020">
    <property type="match status" value="1"/>
</dbReference>
<dbReference type="Ensembl" id="ENSLLTT00000012708.1">
    <property type="protein sequence ID" value="ENSLLTP00000012234.1"/>
    <property type="gene ID" value="ENSLLTG00000009375.1"/>
</dbReference>
<organism evidence="12 13">
    <name type="scientific">Laticauda laticaudata</name>
    <name type="common">Blue-ringed sea krait</name>
    <name type="synonym">Blue-lipped sea krait</name>
    <dbReference type="NCBI Taxonomy" id="8630"/>
    <lineage>
        <taxon>Eukaryota</taxon>
        <taxon>Metazoa</taxon>
        <taxon>Chordata</taxon>
        <taxon>Craniata</taxon>
        <taxon>Vertebrata</taxon>
        <taxon>Euteleostomi</taxon>
        <taxon>Lepidosauria</taxon>
        <taxon>Squamata</taxon>
        <taxon>Bifurcata</taxon>
        <taxon>Unidentata</taxon>
        <taxon>Episquamata</taxon>
        <taxon>Toxicofera</taxon>
        <taxon>Serpentes</taxon>
        <taxon>Colubroidea</taxon>
        <taxon>Elapidae</taxon>
        <taxon>Laticaudinae</taxon>
        <taxon>Laticauda</taxon>
    </lineage>
</organism>
<dbReference type="GO" id="GO:0005730">
    <property type="term" value="C:nucleolus"/>
    <property type="evidence" value="ECO:0007669"/>
    <property type="project" value="Ensembl"/>
</dbReference>
<feature type="region of interest" description="Disordered" evidence="11">
    <location>
        <begin position="1"/>
        <end position="31"/>
    </location>
</feature>
<dbReference type="GO" id="GO:0000724">
    <property type="term" value="P:double-strand break repair via homologous recombination"/>
    <property type="evidence" value="ECO:0007669"/>
    <property type="project" value="Ensembl"/>
</dbReference>
<dbReference type="AlphaFoldDB" id="A0A8C5S2V6"/>
<keyword evidence="7" id="KW-0804">Transcription</keyword>
<dbReference type="InterPro" id="IPR042429">
    <property type="entry name" value="SFR1"/>
</dbReference>
<dbReference type="GO" id="GO:0003713">
    <property type="term" value="F:transcription coactivator activity"/>
    <property type="evidence" value="ECO:0007669"/>
    <property type="project" value="Ensembl"/>
</dbReference>
<proteinExistence type="inferred from homology"/>
<dbReference type="PANTHER" id="PTHR28643:SF1">
    <property type="entry name" value="SWI5-DEPENDENT RECOMBINATION DNA REPAIR PROTEIN 1 HOMOLOG"/>
    <property type="match status" value="1"/>
</dbReference>
<keyword evidence="6" id="KW-0175">Coiled coil</keyword>
<protein>
    <recommendedName>
        <fullName evidence="3">Swi5-dependent recombination DNA repair protein 1 homolog</fullName>
    </recommendedName>
    <alternativeName>
        <fullName evidence="10">Meiosis protein 5 homolog</fullName>
    </alternativeName>
</protein>
<evidence type="ECO:0000256" key="8">
    <source>
        <dbReference type="ARBA" id="ARBA00023204"/>
    </source>
</evidence>
<dbReference type="InterPro" id="IPR018468">
    <property type="entry name" value="SFR1/Mei5"/>
</dbReference>
<evidence type="ECO:0000256" key="4">
    <source>
        <dbReference type="ARBA" id="ARBA00022763"/>
    </source>
</evidence>
<dbReference type="GO" id="GO:0071391">
    <property type="term" value="P:cellular response to estrogen stimulus"/>
    <property type="evidence" value="ECO:0007669"/>
    <property type="project" value="Ensembl"/>
</dbReference>
<evidence type="ECO:0000256" key="7">
    <source>
        <dbReference type="ARBA" id="ARBA00023163"/>
    </source>
</evidence>
<evidence type="ECO:0000256" key="10">
    <source>
        <dbReference type="ARBA" id="ARBA00033234"/>
    </source>
</evidence>
<comment type="similarity">
    <text evidence="2">Belongs to the SFR1/MEI5 family.</text>
</comment>
<gene>
    <name evidence="12" type="primary">SFR1</name>
</gene>
<dbReference type="PANTHER" id="PTHR28643">
    <property type="entry name" value="SWI5-DEPENDENT RECOMBINATION DNA REPAIR PROTEIN 1 HOMOLOG"/>
    <property type="match status" value="1"/>
</dbReference>
<evidence type="ECO:0000313" key="12">
    <source>
        <dbReference type="Ensembl" id="ENSLLTP00000012234.1"/>
    </source>
</evidence>
<sequence>MGTPVLNKPRSLSCTPENCENSVQSSSLGKQLMSTTLRERLKKTRRSFHSNFIVAKQLKIDDENNRNPKEKTLSKEEHAEDKCLEKVPDETICSKSYAEDRSQSEYNGYNKSMHNSSEINLLGRDCKQWELLEEKMTLMKQLQEKEDILRRLKLVKLYRTKNNPEELQFLISKWRKGSQAILCELQSALSTDNKKIHLLPISITERFTEQSDPVASGGRSVTISKLLKESNKTELIKLSEYTAMLNNVMEVGN</sequence>
<keyword evidence="13" id="KW-1185">Reference proteome</keyword>